<evidence type="ECO:0000313" key="10">
    <source>
        <dbReference type="EMBL" id="KAJ8661558.1"/>
    </source>
</evidence>
<dbReference type="InterPro" id="IPR041664">
    <property type="entry name" value="AAA_16"/>
</dbReference>
<dbReference type="InterPro" id="IPR016527">
    <property type="entry name" value="ORC4"/>
</dbReference>
<keyword evidence="5 7" id="KW-0238">DNA-binding</keyword>
<keyword evidence="4 7" id="KW-0235">DNA replication</keyword>
<evidence type="ECO:0000256" key="6">
    <source>
        <dbReference type="ARBA" id="ARBA00023242"/>
    </source>
</evidence>
<dbReference type="GeneID" id="83210240"/>
<evidence type="ECO:0000256" key="4">
    <source>
        <dbReference type="ARBA" id="ARBA00022705"/>
    </source>
</evidence>
<evidence type="ECO:0000313" key="11">
    <source>
        <dbReference type="Proteomes" id="UP001234581"/>
    </source>
</evidence>
<evidence type="ECO:0000256" key="7">
    <source>
        <dbReference type="PIRNR" id="PIRNR007858"/>
    </source>
</evidence>
<dbReference type="Pfam" id="PF13191">
    <property type="entry name" value="AAA_16"/>
    <property type="match status" value="1"/>
</dbReference>
<dbReference type="PANTHER" id="PTHR12087:SF0">
    <property type="entry name" value="ORIGIN RECOGNITION COMPLEX SUBUNIT 4"/>
    <property type="match status" value="1"/>
</dbReference>
<feature type="compositionally biased region" description="Polar residues" evidence="8">
    <location>
        <begin position="71"/>
        <end position="83"/>
    </location>
</feature>
<evidence type="ECO:0000256" key="3">
    <source>
        <dbReference type="ARBA" id="ARBA00019083"/>
    </source>
</evidence>
<comment type="function">
    <text evidence="7">Component of the origin recognition complex (ORC) that binds origins of replication.</text>
</comment>
<dbReference type="AlphaFoldDB" id="A0AAD7VAE4"/>
<name>A0AAD7VAE4_9FUNG</name>
<organism evidence="10 11">
    <name type="scientific">Lichtheimia ornata</name>
    <dbReference type="NCBI Taxonomy" id="688661"/>
    <lineage>
        <taxon>Eukaryota</taxon>
        <taxon>Fungi</taxon>
        <taxon>Fungi incertae sedis</taxon>
        <taxon>Mucoromycota</taxon>
        <taxon>Mucoromycotina</taxon>
        <taxon>Mucoromycetes</taxon>
        <taxon>Mucorales</taxon>
        <taxon>Lichtheimiaceae</taxon>
        <taxon>Lichtheimia</taxon>
    </lineage>
</organism>
<keyword evidence="6 7" id="KW-0539">Nucleus</keyword>
<dbReference type="SUPFAM" id="SSF52540">
    <property type="entry name" value="P-loop containing nucleoside triphosphate hydrolases"/>
    <property type="match status" value="1"/>
</dbReference>
<dbReference type="FunFam" id="3.40.50.300:FF:001499">
    <property type="entry name" value="Origin recognition complex subunit 4, putative"/>
    <property type="match status" value="1"/>
</dbReference>
<evidence type="ECO:0000256" key="8">
    <source>
        <dbReference type="SAM" id="MobiDB-lite"/>
    </source>
</evidence>
<feature type="domain" description="AAA+ ATPase" evidence="9">
    <location>
        <begin position="127"/>
        <end position="297"/>
    </location>
</feature>
<comment type="subcellular location">
    <subcellularLocation>
        <location evidence="1 7">Nucleus</location>
    </subcellularLocation>
</comment>
<dbReference type="GO" id="GO:0003688">
    <property type="term" value="F:DNA replication origin binding"/>
    <property type="evidence" value="ECO:0007669"/>
    <property type="project" value="TreeGrafter"/>
</dbReference>
<dbReference type="GO" id="GO:0006270">
    <property type="term" value="P:DNA replication initiation"/>
    <property type="evidence" value="ECO:0007669"/>
    <property type="project" value="TreeGrafter"/>
</dbReference>
<feature type="region of interest" description="Disordered" evidence="8">
    <location>
        <begin position="1"/>
        <end position="83"/>
    </location>
</feature>
<evidence type="ECO:0000256" key="2">
    <source>
        <dbReference type="ARBA" id="ARBA00005334"/>
    </source>
</evidence>
<gene>
    <name evidence="10" type="ORF">O0I10_002826</name>
</gene>
<dbReference type="GO" id="GO:0005664">
    <property type="term" value="C:nuclear origin of replication recognition complex"/>
    <property type="evidence" value="ECO:0007669"/>
    <property type="project" value="TreeGrafter"/>
</dbReference>
<dbReference type="InterPro" id="IPR032705">
    <property type="entry name" value="ORC4_C"/>
</dbReference>
<evidence type="ECO:0000256" key="5">
    <source>
        <dbReference type="ARBA" id="ARBA00023125"/>
    </source>
</evidence>
<reference evidence="10 11" key="1">
    <citation type="submission" date="2023-03" db="EMBL/GenBank/DDBJ databases">
        <title>Genome sequence of Lichtheimia ornata CBS 291.66.</title>
        <authorList>
            <person name="Mohabir J.T."/>
            <person name="Shea T.P."/>
            <person name="Kurbessoian T."/>
            <person name="Berby B."/>
            <person name="Fontaine J."/>
            <person name="Livny J."/>
            <person name="Gnirke A."/>
            <person name="Stajich J.E."/>
            <person name="Cuomo C.A."/>
        </authorList>
    </citation>
    <scope>NUCLEOTIDE SEQUENCE [LARGE SCALE GENOMIC DNA]</scope>
    <source>
        <strain evidence="10">CBS 291.66</strain>
    </source>
</reference>
<dbReference type="Gene3D" id="3.40.50.300">
    <property type="entry name" value="P-loop containing nucleotide triphosphate hydrolases"/>
    <property type="match status" value="1"/>
</dbReference>
<dbReference type="PANTHER" id="PTHR12087">
    <property type="entry name" value="ORIGIN RECOGNITION COMPLEX SUBUNIT 4"/>
    <property type="match status" value="1"/>
</dbReference>
<dbReference type="PIRSF" id="PIRSF007858">
    <property type="entry name" value="ORC4"/>
    <property type="match status" value="1"/>
</dbReference>
<sequence length="515" mass="58358">MAHAGSPHDFDRKNLDKFYISSPNSKSPQRTMKRRRSNGGGGASSPNAVSAKRQQSSSVLNVLDDDPFTDPESTTKNSSNLQQQVACARSRLLGRLSEKSSPPHMHCLQDQYAKLYDLLDQTVSKGESNSCLLIGNRGVGKTMLVRRALEDLDKQYNRGSEASNFCVIRLNGQTETTDRLALSEIARQLFLQQKQPDQQQQQNSRQFASFAESFDYLLSLIKAGDKSTLPIIFILDEFDLFAQQPKQALLYNLFDAAQSAQSPMAVIGLTCRLDALSLLEKRVKSRFSHRQIYVFPPSTFGEFIELAKSQLRLQVALGDYAAYSVYVEKFNTALDDLFQNPTMNTILRRIFDLTKDIRSFYKLCFEPVSKLSQDNPYLRVEDFQETSVAQRSDAKTEILKGVSMLELVLIVSMKKLLEKDITTFNFEMVYDEYKDFMNRTQVSGGGFGVKLYKRPVALKAFENLQGFEIVCPVEDIAKCPKEYRMARLMLEQPQVTEAVLKYKNCPAPIKKWVTG</sequence>
<dbReference type="RefSeq" id="XP_058346471.1">
    <property type="nucleotide sequence ID" value="XM_058482904.1"/>
</dbReference>
<keyword evidence="11" id="KW-1185">Reference proteome</keyword>
<evidence type="ECO:0000259" key="9">
    <source>
        <dbReference type="SMART" id="SM00382"/>
    </source>
</evidence>
<feature type="compositionally biased region" description="Polar residues" evidence="8">
    <location>
        <begin position="21"/>
        <end position="30"/>
    </location>
</feature>
<dbReference type="InterPro" id="IPR027417">
    <property type="entry name" value="P-loop_NTPase"/>
</dbReference>
<dbReference type="SMART" id="SM00382">
    <property type="entry name" value="AAA"/>
    <property type="match status" value="1"/>
</dbReference>
<comment type="similarity">
    <text evidence="2 7">Belongs to the ORC4 family.</text>
</comment>
<dbReference type="InterPro" id="IPR003593">
    <property type="entry name" value="AAA+_ATPase"/>
</dbReference>
<dbReference type="Pfam" id="PF14629">
    <property type="entry name" value="ORC4_C"/>
    <property type="match status" value="1"/>
</dbReference>
<evidence type="ECO:0000256" key="1">
    <source>
        <dbReference type="ARBA" id="ARBA00004123"/>
    </source>
</evidence>
<accession>A0AAD7VAE4</accession>
<protein>
    <recommendedName>
        <fullName evidence="3 7">Origin recognition complex subunit 4</fullName>
    </recommendedName>
</protein>
<comment type="caution">
    <text evidence="10">The sequence shown here is derived from an EMBL/GenBank/DDBJ whole genome shotgun (WGS) entry which is preliminary data.</text>
</comment>
<feature type="compositionally biased region" description="Basic and acidic residues" evidence="8">
    <location>
        <begin position="1"/>
        <end position="16"/>
    </location>
</feature>
<dbReference type="Proteomes" id="UP001234581">
    <property type="component" value="Unassembled WGS sequence"/>
</dbReference>
<proteinExistence type="inferred from homology"/>
<dbReference type="EMBL" id="JARTCD010000008">
    <property type="protein sequence ID" value="KAJ8661558.1"/>
    <property type="molecule type" value="Genomic_DNA"/>
</dbReference>